<dbReference type="EMBL" id="PRDL01000001">
    <property type="protein sequence ID" value="MBE8717783.1"/>
    <property type="molecule type" value="Genomic_DNA"/>
</dbReference>
<dbReference type="AlphaFoldDB" id="A0A928V4M6"/>
<evidence type="ECO:0000256" key="6">
    <source>
        <dbReference type="ARBA" id="ARBA00022729"/>
    </source>
</evidence>
<gene>
    <name evidence="17" type="ORF">C4F51_11370</name>
</gene>
<evidence type="ECO:0000256" key="11">
    <source>
        <dbReference type="PROSITE-ProRule" id="PRU01360"/>
    </source>
</evidence>
<dbReference type="GO" id="GO:0009279">
    <property type="term" value="C:cell outer membrane"/>
    <property type="evidence" value="ECO:0007669"/>
    <property type="project" value="UniProtKB-SubCell"/>
</dbReference>
<keyword evidence="6 14" id="KW-0732">Signal</keyword>
<keyword evidence="18" id="KW-1185">Reference proteome</keyword>
<evidence type="ECO:0000256" key="9">
    <source>
        <dbReference type="ARBA" id="ARBA00023170"/>
    </source>
</evidence>
<dbReference type="InterPro" id="IPR039426">
    <property type="entry name" value="TonB-dep_rcpt-like"/>
</dbReference>
<dbReference type="PANTHER" id="PTHR30069:SF29">
    <property type="entry name" value="HEMOGLOBIN AND HEMOGLOBIN-HAPTOGLOBIN-BINDING PROTEIN 1-RELATED"/>
    <property type="match status" value="1"/>
</dbReference>
<dbReference type="InterPro" id="IPR010917">
    <property type="entry name" value="TonB_rcpt_CS"/>
</dbReference>
<keyword evidence="5 11" id="KW-0812">Transmembrane</keyword>
<evidence type="ECO:0000256" key="10">
    <source>
        <dbReference type="ARBA" id="ARBA00023237"/>
    </source>
</evidence>
<evidence type="ECO:0000256" key="2">
    <source>
        <dbReference type="ARBA" id="ARBA00008143"/>
    </source>
</evidence>
<dbReference type="Gene3D" id="2.40.170.20">
    <property type="entry name" value="TonB-dependent receptor, beta-barrel domain"/>
    <property type="match status" value="1"/>
</dbReference>
<evidence type="ECO:0000313" key="17">
    <source>
        <dbReference type="EMBL" id="MBE8717783.1"/>
    </source>
</evidence>
<evidence type="ECO:0000256" key="3">
    <source>
        <dbReference type="ARBA" id="ARBA00022448"/>
    </source>
</evidence>
<dbReference type="InterPro" id="IPR012910">
    <property type="entry name" value="Plug_dom"/>
</dbReference>
<dbReference type="InterPro" id="IPR037066">
    <property type="entry name" value="Plug_dom_sf"/>
</dbReference>
<feature type="domain" description="TonB-dependent receptor plug" evidence="16">
    <location>
        <begin position="47"/>
        <end position="161"/>
    </location>
</feature>
<dbReference type="NCBIfam" id="TIGR01786">
    <property type="entry name" value="TonB-hemlactrns"/>
    <property type="match status" value="1"/>
</dbReference>
<dbReference type="CDD" id="cd01347">
    <property type="entry name" value="ligand_gated_channel"/>
    <property type="match status" value="1"/>
</dbReference>
<accession>A0A928V4M6</accession>
<dbReference type="InterPro" id="IPR036942">
    <property type="entry name" value="Beta-barrel_TonB_sf"/>
</dbReference>
<evidence type="ECO:0000259" key="15">
    <source>
        <dbReference type="Pfam" id="PF00593"/>
    </source>
</evidence>
<keyword evidence="10 11" id="KW-0998">Cell outer membrane</keyword>
<feature type="signal peptide" evidence="14">
    <location>
        <begin position="1"/>
        <end position="28"/>
    </location>
</feature>
<dbReference type="InterPro" id="IPR000531">
    <property type="entry name" value="Beta-barrel_TonB"/>
</dbReference>
<keyword evidence="7 13" id="KW-0798">TonB box</keyword>
<evidence type="ECO:0000256" key="14">
    <source>
        <dbReference type="SAM" id="SignalP"/>
    </source>
</evidence>
<evidence type="ECO:0000256" key="7">
    <source>
        <dbReference type="ARBA" id="ARBA00023077"/>
    </source>
</evidence>
<feature type="domain" description="TonB-dependent receptor-like beta-barrel" evidence="15">
    <location>
        <begin position="248"/>
        <end position="734"/>
    </location>
</feature>
<evidence type="ECO:0000256" key="1">
    <source>
        <dbReference type="ARBA" id="ARBA00004571"/>
    </source>
</evidence>
<dbReference type="Pfam" id="PF07715">
    <property type="entry name" value="Plug"/>
    <property type="match status" value="1"/>
</dbReference>
<reference evidence="17" key="1">
    <citation type="submission" date="2018-07" db="EMBL/GenBank/DDBJ databases">
        <title>Genome assembly of strain Ka43.</title>
        <authorList>
            <person name="Kukolya J."/>
            <person name="Nagy I."/>
            <person name="Horvath B."/>
            <person name="Toth A."/>
        </authorList>
    </citation>
    <scope>NUCLEOTIDE SEQUENCE</scope>
    <source>
        <strain evidence="17">KB43</strain>
    </source>
</reference>
<comment type="subcellular location">
    <subcellularLocation>
        <location evidence="1 11">Cell outer membrane</location>
        <topology evidence="1 11">Multi-pass membrane protein</topology>
    </subcellularLocation>
</comment>
<dbReference type="InterPro" id="IPR010949">
    <property type="entry name" value="TonB_Hb/transfer/lactofer_rcpt"/>
</dbReference>
<evidence type="ECO:0000256" key="5">
    <source>
        <dbReference type="ARBA" id="ARBA00022692"/>
    </source>
</evidence>
<keyword evidence="3 11" id="KW-0813">Transport</keyword>
<comment type="caution">
    <text evidence="17">The sequence shown here is derived from an EMBL/GenBank/DDBJ whole genome shotgun (WGS) entry which is preliminary data.</text>
</comment>
<dbReference type="Proteomes" id="UP000652567">
    <property type="component" value="Unassembled WGS sequence"/>
</dbReference>
<dbReference type="Pfam" id="PF00593">
    <property type="entry name" value="TonB_dep_Rec_b-barrel"/>
    <property type="match status" value="1"/>
</dbReference>
<dbReference type="Gene3D" id="2.170.130.10">
    <property type="entry name" value="TonB-dependent receptor, plug domain"/>
    <property type="match status" value="1"/>
</dbReference>
<dbReference type="GO" id="GO:0044718">
    <property type="term" value="P:siderophore transmembrane transport"/>
    <property type="evidence" value="ECO:0007669"/>
    <property type="project" value="TreeGrafter"/>
</dbReference>
<feature type="chain" id="PRO_5037989473" evidence="14">
    <location>
        <begin position="29"/>
        <end position="784"/>
    </location>
</feature>
<keyword evidence="8 11" id="KW-0472">Membrane</keyword>
<dbReference type="PANTHER" id="PTHR30069">
    <property type="entry name" value="TONB-DEPENDENT OUTER MEMBRANE RECEPTOR"/>
    <property type="match status" value="1"/>
</dbReference>
<dbReference type="GO" id="GO:0015344">
    <property type="term" value="F:siderophore uptake transmembrane transporter activity"/>
    <property type="evidence" value="ECO:0007669"/>
    <property type="project" value="TreeGrafter"/>
</dbReference>
<dbReference type="RefSeq" id="WP_193909840.1">
    <property type="nucleotide sequence ID" value="NZ_PRDL01000001.1"/>
</dbReference>
<dbReference type="PROSITE" id="PS01156">
    <property type="entry name" value="TONB_DEPENDENT_REC_2"/>
    <property type="match status" value="1"/>
</dbReference>
<evidence type="ECO:0000256" key="13">
    <source>
        <dbReference type="RuleBase" id="RU003357"/>
    </source>
</evidence>
<evidence type="ECO:0000259" key="16">
    <source>
        <dbReference type="Pfam" id="PF07715"/>
    </source>
</evidence>
<dbReference type="SUPFAM" id="SSF56935">
    <property type="entry name" value="Porins"/>
    <property type="match status" value="1"/>
</dbReference>
<evidence type="ECO:0000313" key="18">
    <source>
        <dbReference type="Proteomes" id="UP000652567"/>
    </source>
</evidence>
<sequence length="784" mass="85999">MTFTSRFAPAIPLLPLALAVMLANHAAAQSTNPAPSLNKVVIAGETIQSTTENTQVISTTEVEKNQVRSWDDLVRYTPGVDVDDSGRFGSTGFNIRGMDGDRVAITVDGLSLGETLNPASNAPYEFFSAGRSGIDVDAMKAIEVIKGADSITAGNGALGGAVVFVTKDPSDYLNPTGNDTHVGIKAGYSSANEEGLVTGTLANRTGSFESLLVYTQREGHETESFYSGKRPNIAGTAREIPDPVDFDNDNLLFKLYFNANENHRLGFVAERYNGNTELNNLTRVSSAYLTRTSDDKTERERYGVNYLWKANNPFFDELDARYDYQESYSLGHTLMTVPTGCPAGANGPAVAPCYRTEHRDFDQALHKALLHFDKKAGDHSISYGVSAEKKSVDYTDVKTRYVGTTSEVGVGWPQLGSDFVPNTDVEVYSLYARDQVALVNNRLLLNAGVRYDHYKYSPQGGAQFSDKSGTVGEVTFSSPTWQLGASWNLTPEHVIWAQAGGGFRAPTVENMYFSPSTSIATVVATGQQVDLWNTVSNPNLESEESRNIEVGYRWQGERHILGVSAFRNKYSNFIDYASFVRNADVEYQTCNAGGTGCSNFFGDTYEMLDNIGEVTVEGIELEGRWAITDDWSARLAWSWTQGEEKDGTPLQSIMPNSGVVGLAYDAPNGRWGVNTNFVRSANKSIEDTIPVNDFNMTAIPTDYFASDNGFTVVDLQGHFNVTRNFKINMGVYNLFDEEYIRWQRIRFANQGSAAGGARGGISGDGINRYTEAGRNYKITLAYDF</sequence>
<keyword evidence="4 11" id="KW-1134">Transmembrane beta strand</keyword>
<comment type="similarity">
    <text evidence="2">Belongs to the TonB-dependent receptor family. Hemoglobin/haptoglobin binding protein subfamily.</text>
</comment>
<keyword evidence="9 17" id="KW-0675">Receptor</keyword>
<evidence type="ECO:0000256" key="12">
    <source>
        <dbReference type="PROSITE-ProRule" id="PRU10144"/>
    </source>
</evidence>
<evidence type="ECO:0000256" key="8">
    <source>
        <dbReference type="ARBA" id="ARBA00023136"/>
    </source>
</evidence>
<evidence type="ECO:0000256" key="4">
    <source>
        <dbReference type="ARBA" id="ARBA00022452"/>
    </source>
</evidence>
<protein>
    <submittedName>
        <fullName evidence="17">TonB-dependent hemoglobin/transferrin/lactoferrin family receptor</fullName>
    </submittedName>
</protein>
<dbReference type="PROSITE" id="PS52016">
    <property type="entry name" value="TONB_DEPENDENT_REC_3"/>
    <property type="match status" value="1"/>
</dbReference>
<proteinExistence type="inferred from homology"/>
<name>A0A928V4M6_9GAMM</name>
<organism evidence="17 18">
    <name type="scientific">Cellvibrio polysaccharolyticus</name>
    <dbReference type="NCBI Taxonomy" id="2082724"/>
    <lineage>
        <taxon>Bacteria</taxon>
        <taxon>Pseudomonadati</taxon>
        <taxon>Pseudomonadota</taxon>
        <taxon>Gammaproteobacteria</taxon>
        <taxon>Cellvibrionales</taxon>
        <taxon>Cellvibrionaceae</taxon>
        <taxon>Cellvibrio</taxon>
    </lineage>
</organism>
<feature type="short sequence motif" description="TonB C-terminal box" evidence="12">
    <location>
        <begin position="767"/>
        <end position="784"/>
    </location>
</feature>